<dbReference type="SUPFAM" id="SSF55248">
    <property type="entry name" value="PCD-like"/>
    <property type="match status" value="1"/>
</dbReference>
<proteinExistence type="inferred from homology"/>
<feature type="compositionally biased region" description="Basic and acidic residues" evidence="5">
    <location>
        <begin position="70"/>
        <end position="86"/>
    </location>
</feature>
<dbReference type="Gene3D" id="3.30.1360.20">
    <property type="entry name" value="Transcriptional coactivator/pterin dehydratase"/>
    <property type="match status" value="1"/>
</dbReference>
<feature type="region of interest" description="Disordered" evidence="5">
    <location>
        <begin position="65"/>
        <end position="86"/>
    </location>
</feature>
<dbReference type="AlphaFoldDB" id="A0AAV9XNE9"/>
<dbReference type="InterPro" id="IPR036428">
    <property type="entry name" value="PCD_sf"/>
</dbReference>
<evidence type="ECO:0000256" key="4">
    <source>
        <dbReference type="ARBA" id="ARBA00023239"/>
    </source>
</evidence>
<feature type="compositionally biased region" description="Low complexity" evidence="5">
    <location>
        <begin position="330"/>
        <end position="340"/>
    </location>
</feature>
<feature type="region of interest" description="Disordered" evidence="5">
    <location>
        <begin position="313"/>
        <end position="341"/>
    </location>
</feature>
<dbReference type="GO" id="GO:0008124">
    <property type="term" value="F:4-alpha-hydroxytetrahydrobiopterin dehydratase activity"/>
    <property type="evidence" value="ECO:0007669"/>
    <property type="project" value="UniProtKB-EC"/>
</dbReference>
<reference evidence="6 7" key="1">
    <citation type="submission" date="2019-10" db="EMBL/GenBank/DDBJ databases">
        <authorList>
            <person name="Palmer J.M."/>
        </authorList>
    </citation>
    <scope>NUCLEOTIDE SEQUENCE [LARGE SCALE GENOMIC DNA]</scope>
    <source>
        <strain evidence="6 7">TWF694</strain>
    </source>
</reference>
<feature type="compositionally biased region" description="Polar residues" evidence="5">
    <location>
        <begin position="489"/>
        <end position="504"/>
    </location>
</feature>
<comment type="catalytic activity">
    <reaction evidence="1">
        <text>(4aS,6R)-4a-hydroxy-L-erythro-5,6,7,8-tetrahydrobiopterin = (6R)-L-erythro-6,7-dihydrobiopterin + H2O</text>
        <dbReference type="Rhea" id="RHEA:11920"/>
        <dbReference type="ChEBI" id="CHEBI:15377"/>
        <dbReference type="ChEBI" id="CHEBI:15642"/>
        <dbReference type="ChEBI" id="CHEBI:43120"/>
        <dbReference type="EC" id="4.2.1.96"/>
    </reaction>
</comment>
<dbReference type="EC" id="4.2.1.96" evidence="3"/>
<evidence type="ECO:0000256" key="1">
    <source>
        <dbReference type="ARBA" id="ARBA00001554"/>
    </source>
</evidence>
<evidence type="ECO:0000313" key="6">
    <source>
        <dbReference type="EMBL" id="KAK6543315.1"/>
    </source>
</evidence>
<accession>A0AAV9XNE9</accession>
<gene>
    <name evidence="6" type="ORF">TWF694_000069</name>
</gene>
<feature type="compositionally biased region" description="Basic and acidic residues" evidence="5">
    <location>
        <begin position="432"/>
        <end position="443"/>
    </location>
</feature>
<name>A0AAV9XNE9_9PEZI</name>
<comment type="caution">
    <text evidence="6">The sequence shown here is derived from an EMBL/GenBank/DDBJ whole genome shotgun (WGS) entry which is preliminary data.</text>
</comment>
<feature type="compositionally biased region" description="Basic and acidic residues" evidence="5">
    <location>
        <begin position="392"/>
        <end position="415"/>
    </location>
</feature>
<dbReference type="InterPro" id="IPR001533">
    <property type="entry name" value="Pterin_deHydtase"/>
</dbReference>
<protein>
    <recommendedName>
        <fullName evidence="3">4a-hydroxytetrahydrobiopterin dehydratase</fullName>
        <ecNumber evidence="3">4.2.1.96</ecNumber>
    </recommendedName>
</protein>
<evidence type="ECO:0000256" key="5">
    <source>
        <dbReference type="SAM" id="MobiDB-lite"/>
    </source>
</evidence>
<comment type="similarity">
    <text evidence="2">Belongs to the pterin-4-alpha-carbinolamine dehydratase family.</text>
</comment>
<evidence type="ECO:0000313" key="7">
    <source>
        <dbReference type="Proteomes" id="UP001365542"/>
    </source>
</evidence>
<dbReference type="GO" id="GO:0006729">
    <property type="term" value="P:tetrahydrobiopterin biosynthetic process"/>
    <property type="evidence" value="ECO:0007669"/>
    <property type="project" value="InterPro"/>
</dbReference>
<dbReference type="Proteomes" id="UP001365542">
    <property type="component" value="Unassembled WGS sequence"/>
</dbReference>
<keyword evidence="4" id="KW-0456">Lyase</keyword>
<sequence length="513" mass="56878">MSTARCASKLTGVVPNLCSGVQRSPRPRILATAALRPRPQSLHSRLYSTNKSETPTHTRNWVEYYSGASEKSRPKPTEKNTGSDDPKIIFTDTKYAGTYLSGRGLIDKDKHIELYNEFKPHTGIVKPSPTDIAGESTEVHILYRDTSPPEKILDGIRRLCFNPSYVVAKAHHSNTVMSSDLVGVQLGHVSHILPHESQPMLPVHKQWKISKGGRGLEKIFRFNNYDDAQAFMNAIPRLVRVKISKSTVVEHHPVYGISGRRVFIRWSTHEPSEGISSWDVSCAKQTDRLAGSCNVKDVLPEILQWTFETRWEKKSTDTTTTPQASPPSPTSSTTPSDKPQASAGLMKIIDSLMVTTQGVMIAAEDSSKVNEQLSEAEEALRQLLVDIETEKAVQQSKEEEKEKQVQEWLESKDSETPNEETSTAEAAQAEASHTEVTKIEAAQREAVSTEENNAEVTRTEDTNVEAINIEVVQSEETQTDATQVEENDVNTPSDVGPEGSNSTEAKFEGEKKK</sequence>
<evidence type="ECO:0000256" key="3">
    <source>
        <dbReference type="ARBA" id="ARBA00013252"/>
    </source>
</evidence>
<evidence type="ECO:0000256" key="2">
    <source>
        <dbReference type="ARBA" id="ARBA00006472"/>
    </source>
</evidence>
<keyword evidence="7" id="KW-1185">Reference proteome</keyword>
<dbReference type="EMBL" id="JAVHJO010000001">
    <property type="protein sequence ID" value="KAK6543315.1"/>
    <property type="molecule type" value="Genomic_DNA"/>
</dbReference>
<feature type="region of interest" description="Disordered" evidence="5">
    <location>
        <begin position="392"/>
        <end position="513"/>
    </location>
</feature>
<feature type="compositionally biased region" description="Low complexity" evidence="5">
    <location>
        <begin position="419"/>
        <end position="431"/>
    </location>
</feature>
<organism evidence="6 7">
    <name type="scientific">Orbilia ellipsospora</name>
    <dbReference type="NCBI Taxonomy" id="2528407"/>
    <lineage>
        <taxon>Eukaryota</taxon>
        <taxon>Fungi</taxon>
        <taxon>Dikarya</taxon>
        <taxon>Ascomycota</taxon>
        <taxon>Pezizomycotina</taxon>
        <taxon>Orbiliomycetes</taxon>
        <taxon>Orbiliales</taxon>
        <taxon>Orbiliaceae</taxon>
        <taxon>Orbilia</taxon>
    </lineage>
</organism>
<dbReference type="Pfam" id="PF01329">
    <property type="entry name" value="Pterin_4a"/>
    <property type="match status" value="1"/>
</dbReference>